<evidence type="ECO:0000256" key="3">
    <source>
        <dbReference type="ARBA" id="ARBA00022692"/>
    </source>
</evidence>
<evidence type="ECO:0000256" key="5">
    <source>
        <dbReference type="ARBA" id="ARBA00023136"/>
    </source>
</evidence>
<feature type="transmembrane region" description="Helical" evidence="7">
    <location>
        <begin position="114"/>
        <end position="132"/>
    </location>
</feature>
<dbReference type="PANTHER" id="PTHR22950:SF461">
    <property type="entry name" value="AMINO ACID TRANSPORTER TRANSMEMBRANE DOMAIN-CONTAINING PROTEIN"/>
    <property type="match status" value="1"/>
</dbReference>
<reference evidence="9 10" key="1">
    <citation type="journal article" date="2018" name="Evol. Lett.">
        <title>Horizontal gene cluster transfer increased hallucinogenic mushroom diversity.</title>
        <authorList>
            <person name="Reynolds H.T."/>
            <person name="Vijayakumar V."/>
            <person name="Gluck-Thaler E."/>
            <person name="Korotkin H.B."/>
            <person name="Matheny P.B."/>
            <person name="Slot J.C."/>
        </authorList>
    </citation>
    <scope>NUCLEOTIDE SEQUENCE [LARGE SCALE GENOMIC DNA]</scope>
    <source>
        <strain evidence="9 10">2629</strain>
    </source>
</reference>
<organism evidence="9 10">
    <name type="scientific">Panaeolus cyanescens</name>
    <dbReference type="NCBI Taxonomy" id="181874"/>
    <lineage>
        <taxon>Eukaryota</taxon>
        <taxon>Fungi</taxon>
        <taxon>Dikarya</taxon>
        <taxon>Basidiomycota</taxon>
        <taxon>Agaricomycotina</taxon>
        <taxon>Agaricomycetes</taxon>
        <taxon>Agaricomycetidae</taxon>
        <taxon>Agaricales</taxon>
        <taxon>Agaricineae</taxon>
        <taxon>Galeropsidaceae</taxon>
        <taxon>Panaeolus</taxon>
    </lineage>
</organism>
<evidence type="ECO:0000256" key="6">
    <source>
        <dbReference type="SAM" id="MobiDB-lite"/>
    </source>
</evidence>
<dbReference type="GO" id="GO:0015179">
    <property type="term" value="F:L-amino acid transmembrane transporter activity"/>
    <property type="evidence" value="ECO:0007669"/>
    <property type="project" value="TreeGrafter"/>
</dbReference>
<sequence length="564" mass="62177">MASQTPNIAHLSEKQQMDAKSIEKQSEGKSVSSGSALGSTEVVFEDYLHYAAIQRAEEDRAAKIETSSRTNHWFHQLSAHKGPNVNIDGENAQAGSEMTITEEERANASRALRLASWAMVFYLITTDILGPFNAPFAISQVGVILYTVMGGMAFYTGLLLWRLFIRLDSPRYPLQSYADIAERIFGPWAGHVVNVMQSIQLLINVATICLANGQSLSQISKAKLCFSVCILIWTIVGFGIGQVRTLKNYSWMANSAVWLNLLLIFMSMGFISHSPPNFAAAQSSLGVEPGPVTTQAFGKLELFQKVNGIMNMVFAYGGAMIFPEMMAEMRRPMDFWKGMACAQMVIFTAYLLYGCFVYAFQGQFTLPLAYQGVSKFAWQTVGNVISLITGIIAAGLYGNIGIKVVYINIIQKWMGGPPLLSTRGRMIWSILVFLYWSLAFVVGSAIPQVQTITGLIAAIAIMQFTYTFPPLLRLAYDVITDAMSEDQPHVPNSGPQGRIDTWRDWSRWRRGLFSGRVFFKLFNLVIFLGGTAMACLGMWGAGKSIVFIFQIAGSATSFGCASPV</sequence>
<evidence type="ECO:0000256" key="1">
    <source>
        <dbReference type="ARBA" id="ARBA00004141"/>
    </source>
</evidence>
<name>A0A409YSZ4_9AGAR</name>
<dbReference type="Proteomes" id="UP000284842">
    <property type="component" value="Unassembled WGS sequence"/>
</dbReference>
<gene>
    <name evidence="9" type="ORF">CVT24_004213</name>
</gene>
<feature type="domain" description="Amino acid transporter transmembrane" evidence="8">
    <location>
        <begin position="115"/>
        <end position="475"/>
    </location>
</feature>
<evidence type="ECO:0000313" key="9">
    <source>
        <dbReference type="EMBL" id="PPR06113.1"/>
    </source>
</evidence>
<dbReference type="Pfam" id="PF01490">
    <property type="entry name" value="Aa_trans"/>
    <property type="match status" value="1"/>
</dbReference>
<keyword evidence="5 7" id="KW-0472">Membrane</keyword>
<feature type="transmembrane region" description="Helical" evidence="7">
    <location>
        <begin position="517"/>
        <end position="539"/>
    </location>
</feature>
<dbReference type="InterPro" id="IPR013057">
    <property type="entry name" value="AA_transpt_TM"/>
</dbReference>
<dbReference type="PANTHER" id="PTHR22950">
    <property type="entry name" value="AMINO ACID TRANSPORTER"/>
    <property type="match status" value="1"/>
</dbReference>
<dbReference type="EMBL" id="NHTK01000705">
    <property type="protein sequence ID" value="PPR06113.1"/>
    <property type="molecule type" value="Genomic_DNA"/>
</dbReference>
<feature type="transmembrane region" description="Helical" evidence="7">
    <location>
        <begin position="249"/>
        <end position="271"/>
    </location>
</feature>
<feature type="transmembrane region" description="Helical" evidence="7">
    <location>
        <begin position="335"/>
        <end position="360"/>
    </location>
</feature>
<feature type="transmembrane region" description="Helical" evidence="7">
    <location>
        <begin position="380"/>
        <end position="406"/>
    </location>
</feature>
<dbReference type="OrthoDB" id="40134at2759"/>
<dbReference type="GO" id="GO:0016020">
    <property type="term" value="C:membrane"/>
    <property type="evidence" value="ECO:0007669"/>
    <property type="project" value="UniProtKB-SubCell"/>
</dbReference>
<protein>
    <recommendedName>
        <fullName evidence="8">Amino acid transporter transmembrane domain-containing protein</fullName>
    </recommendedName>
</protein>
<comment type="subcellular location">
    <subcellularLocation>
        <location evidence="1">Membrane</location>
        <topology evidence="1">Multi-pass membrane protein</topology>
    </subcellularLocation>
</comment>
<comment type="caution">
    <text evidence="9">The sequence shown here is derived from an EMBL/GenBank/DDBJ whole genome shotgun (WGS) entry which is preliminary data.</text>
</comment>
<dbReference type="STRING" id="181874.A0A409YSZ4"/>
<evidence type="ECO:0000256" key="4">
    <source>
        <dbReference type="ARBA" id="ARBA00022989"/>
    </source>
</evidence>
<evidence type="ECO:0000256" key="7">
    <source>
        <dbReference type="SAM" id="Phobius"/>
    </source>
</evidence>
<accession>A0A409YSZ4</accession>
<keyword evidence="4 7" id="KW-1133">Transmembrane helix</keyword>
<keyword evidence="10" id="KW-1185">Reference proteome</keyword>
<evidence type="ECO:0000313" key="10">
    <source>
        <dbReference type="Proteomes" id="UP000284842"/>
    </source>
</evidence>
<feature type="compositionally biased region" description="Basic and acidic residues" evidence="6">
    <location>
        <begin position="11"/>
        <end position="27"/>
    </location>
</feature>
<feature type="transmembrane region" description="Helical" evidence="7">
    <location>
        <begin position="144"/>
        <end position="165"/>
    </location>
</feature>
<dbReference type="AlphaFoldDB" id="A0A409YSZ4"/>
<keyword evidence="3 7" id="KW-0812">Transmembrane</keyword>
<dbReference type="InParanoid" id="A0A409YSZ4"/>
<evidence type="ECO:0000256" key="2">
    <source>
        <dbReference type="ARBA" id="ARBA00008066"/>
    </source>
</evidence>
<proteinExistence type="inferred from homology"/>
<evidence type="ECO:0000259" key="8">
    <source>
        <dbReference type="Pfam" id="PF01490"/>
    </source>
</evidence>
<feature type="transmembrane region" description="Helical" evidence="7">
    <location>
        <begin position="452"/>
        <end position="472"/>
    </location>
</feature>
<feature type="transmembrane region" description="Helical" evidence="7">
    <location>
        <begin position="427"/>
        <end position="446"/>
    </location>
</feature>
<comment type="similarity">
    <text evidence="2">Belongs to the amino acid/polyamine transporter 2 family.</text>
</comment>
<feature type="transmembrane region" description="Helical" evidence="7">
    <location>
        <begin position="224"/>
        <end position="243"/>
    </location>
</feature>
<feature type="region of interest" description="Disordered" evidence="6">
    <location>
        <begin position="1"/>
        <end position="35"/>
    </location>
</feature>